<evidence type="ECO:0000256" key="6">
    <source>
        <dbReference type="ARBA" id="ARBA00023012"/>
    </source>
</evidence>
<dbReference type="PANTHER" id="PTHR45453:SF1">
    <property type="entry name" value="PHOSPHATE REGULON SENSOR PROTEIN PHOR"/>
    <property type="match status" value="1"/>
</dbReference>
<dbReference type="OrthoDB" id="9813151at2"/>
<dbReference type="SUPFAM" id="SSF55874">
    <property type="entry name" value="ATPase domain of HSP90 chaperone/DNA topoisomerase II/histidine kinase"/>
    <property type="match status" value="1"/>
</dbReference>
<keyword evidence="3" id="KW-0597">Phosphoprotein</keyword>
<dbReference type="InterPro" id="IPR036097">
    <property type="entry name" value="HisK_dim/P_sf"/>
</dbReference>
<evidence type="ECO:0000256" key="3">
    <source>
        <dbReference type="ARBA" id="ARBA00022553"/>
    </source>
</evidence>
<keyword evidence="12" id="KW-1185">Reference proteome</keyword>
<keyword evidence="4" id="KW-0808">Transferase</keyword>
<evidence type="ECO:0000256" key="1">
    <source>
        <dbReference type="ARBA" id="ARBA00000085"/>
    </source>
</evidence>
<dbReference type="SUPFAM" id="SSF55785">
    <property type="entry name" value="PYP-like sensor domain (PAS domain)"/>
    <property type="match status" value="2"/>
</dbReference>
<dbReference type="Gene3D" id="1.10.287.130">
    <property type="match status" value="1"/>
</dbReference>
<dbReference type="Gene3D" id="3.30.565.10">
    <property type="entry name" value="Histidine kinase-like ATPase, C-terminal domain"/>
    <property type="match status" value="1"/>
</dbReference>
<dbReference type="InterPro" id="IPR000700">
    <property type="entry name" value="PAS-assoc_C"/>
</dbReference>
<dbReference type="CDD" id="cd00130">
    <property type="entry name" value="PAS"/>
    <property type="match status" value="2"/>
</dbReference>
<dbReference type="Gene3D" id="3.30.450.20">
    <property type="entry name" value="PAS domain"/>
    <property type="match status" value="2"/>
</dbReference>
<dbReference type="PROSITE" id="PS50113">
    <property type="entry name" value="PAC"/>
    <property type="match status" value="2"/>
</dbReference>
<dbReference type="EMBL" id="SZQL01000014">
    <property type="protein sequence ID" value="TKK66668.1"/>
    <property type="molecule type" value="Genomic_DNA"/>
</dbReference>
<dbReference type="InterPro" id="IPR036890">
    <property type="entry name" value="HATPase_C_sf"/>
</dbReference>
<dbReference type="InterPro" id="IPR005467">
    <property type="entry name" value="His_kinase_dom"/>
</dbReference>
<evidence type="ECO:0000256" key="5">
    <source>
        <dbReference type="ARBA" id="ARBA00022777"/>
    </source>
</evidence>
<gene>
    <name evidence="11" type="ORF">FC093_16665</name>
</gene>
<dbReference type="Pfam" id="PF02518">
    <property type="entry name" value="HATPase_c"/>
    <property type="match status" value="1"/>
</dbReference>
<protein>
    <recommendedName>
        <fullName evidence="2">histidine kinase</fullName>
        <ecNumber evidence="2">2.7.13.3</ecNumber>
    </recommendedName>
</protein>
<dbReference type="Pfam" id="PF13426">
    <property type="entry name" value="PAS_9"/>
    <property type="match status" value="1"/>
</dbReference>
<feature type="domain" description="Histidine kinase" evidence="8">
    <location>
        <begin position="283"/>
        <end position="499"/>
    </location>
</feature>
<dbReference type="InterPro" id="IPR000014">
    <property type="entry name" value="PAS"/>
</dbReference>
<reference evidence="11 12" key="1">
    <citation type="submission" date="2019-05" db="EMBL/GenBank/DDBJ databases">
        <title>Panacibacter sp. strain 17mud1-8 Genome sequencing and assembly.</title>
        <authorList>
            <person name="Chhetri G."/>
        </authorList>
    </citation>
    <scope>NUCLEOTIDE SEQUENCE [LARGE SCALE GENOMIC DNA]</scope>
    <source>
        <strain evidence="11 12">17mud1-8</strain>
    </source>
</reference>
<dbReference type="FunFam" id="1.10.287.130:FF:000001">
    <property type="entry name" value="Two-component sensor histidine kinase"/>
    <property type="match status" value="1"/>
</dbReference>
<evidence type="ECO:0000259" key="10">
    <source>
        <dbReference type="PROSITE" id="PS50113"/>
    </source>
</evidence>
<dbReference type="SMART" id="SM00388">
    <property type="entry name" value="HisKA"/>
    <property type="match status" value="1"/>
</dbReference>
<feature type="domain" description="PAC" evidence="10">
    <location>
        <begin position="227"/>
        <end position="279"/>
    </location>
</feature>
<dbReference type="SMART" id="SM00086">
    <property type="entry name" value="PAC"/>
    <property type="match status" value="2"/>
</dbReference>
<comment type="catalytic activity">
    <reaction evidence="1">
        <text>ATP + protein L-histidine = ADP + protein N-phospho-L-histidine.</text>
        <dbReference type="EC" id="2.7.13.3"/>
    </reaction>
</comment>
<dbReference type="InterPro" id="IPR013655">
    <property type="entry name" value="PAS_fold_3"/>
</dbReference>
<dbReference type="PROSITE" id="PS50109">
    <property type="entry name" value="HIS_KIN"/>
    <property type="match status" value="1"/>
</dbReference>
<dbReference type="Pfam" id="PF00512">
    <property type="entry name" value="HisKA"/>
    <property type="match status" value="1"/>
</dbReference>
<evidence type="ECO:0000259" key="9">
    <source>
        <dbReference type="PROSITE" id="PS50112"/>
    </source>
</evidence>
<dbReference type="InterPro" id="IPR001610">
    <property type="entry name" value="PAC"/>
</dbReference>
<evidence type="ECO:0000313" key="11">
    <source>
        <dbReference type="EMBL" id="TKK66668.1"/>
    </source>
</evidence>
<sequence>MKNQLDSSSLELNKEFLASLINTDDLYMNAPCGYLSFHPDGTIIKINRTLCNWLRYDEFDILYKKSFTDLLSKGGAIYYEMVYIPLLKMQGYANEINFDIERADHSSFPALVNAVLLKDKHENIRAINVTIFDITDRKKYEAELLNAKKEADNEKKRFELLADLTPDIIFTATPEGVIEYANQRFYEYFNLSSKNFNQRLVLKRIHPSDKIRCFKQWMNAIMGGSTFETEIRLKNAFGNYIWHLVRAVPYTNDATSVLKFFGSCTNIQEQKELQSKKDEFISVASHELKTPLSSLKGYIQIIKKERTDPLFSNILNRCIKAVNNMQYLVSSLLDVSRIQAGQLSLQIAPASLYNLILECIELTDMNYSSHHIHLIFDVDMDIKVWMDAQRIQQVIINLLSNGIKYSPGAKEVVLRVEKQPHKRAVKISVQDFGIGIPAEEVKHVFEKYYRVKDAANQISGLGIGLYLIKEIIQLHKGNIFIESEINKGSTFYFYLPVAE</sequence>
<evidence type="ECO:0000256" key="7">
    <source>
        <dbReference type="ARBA" id="ARBA00023136"/>
    </source>
</evidence>
<dbReference type="PANTHER" id="PTHR45453">
    <property type="entry name" value="PHOSPHATE REGULON SENSOR PROTEIN PHOR"/>
    <property type="match status" value="1"/>
</dbReference>
<accession>A0A4U3KVZ3</accession>
<dbReference type="CDD" id="cd00082">
    <property type="entry name" value="HisKA"/>
    <property type="match status" value="1"/>
</dbReference>
<proteinExistence type="predicted"/>
<dbReference type="SUPFAM" id="SSF47384">
    <property type="entry name" value="Homodimeric domain of signal transducing histidine kinase"/>
    <property type="match status" value="1"/>
</dbReference>
<keyword evidence="5 11" id="KW-0418">Kinase</keyword>
<evidence type="ECO:0000256" key="4">
    <source>
        <dbReference type="ARBA" id="ARBA00022679"/>
    </source>
</evidence>
<evidence type="ECO:0000259" key="8">
    <source>
        <dbReference type="PROSITE" id="PS50109"/>
    </source>
</evidence>
<dbReference type="EC" id="2.7.13.3" evidence="2"/>
<dbReference type="InterPro" id="IPR003661">
    <property type="entry name" value="HisK_dim/P_dom"/>
</dbReference>
<feature type="domain" description="PAS" evidence="9">
    <location>
        <begin position="154"/>
        <end position="224"/>
    </location>
</feature>
<dbReference type="GO" id="GO:0000155">
    <property type="term" value="F:phosphorelay sensor kinase activity"/>
    <property type="evidence" value="ECO:0007669"/>
    <property type="project" value="InterPro"/>
</dbReference>
<dbReference type="PRINTS" id="PR00344">
    <property type="entry name" value="BCTRLSENSOR"/>
</dbReference>
<dbReference type="InterPro" id="IPR050351">
    <property type="entry name" value="BphY/WalK/GraS-like"/>
</dbReference>
<dbReference type="InterPro" id="IPR003594">
    <property type="entry name" value="HATPase_dom"/>
</dbReference>
<dbReference type="FunFam" id="3.30.565.10:FF:000006">
    <property type="entry name" value="Sensor histidine kinase WalK"/>
    <property type="match status" value="1"/>
</dbReference>
<dbReference type="Proteomes" id="UP000305848">
    <property type="component" value="Unassembled WGS sequence"/>
</dbReference>
<evidence type="ECO:0000256" key="2">
    <source>
        <dbReference type="ARBA" id="ARBA00012438"/>
    </source>
</evidence>
<dbReference type="NCBIfam" id="TIGR00229">
    <property type="entry name" value="sensory_box"/>
    <property type="match status" value="2"/>
</dbReference>
<name>A0A4U3KVZ3_9BACT</name>
<dbReference type="RefSeq" id="WP_137262941.1">
    <property type="nucleotide sequence ID" value="NZ_SZQL01000014.1"/>
</dbReference>
<dbReference type="PROSITE" id="PS50112">
    <property type="entry name" value="PAS"/>
    <property type="match status" value="1"/>
</dbReference>
<organism evidence="11 12">
    <name type="scientific">Ilyomonas limi</name>
    <dbReference type="NCBI Taxonomy" id="2575867"/>
    <lineage>
        <taxon>Bacteria</taxon>
        <taxon>Pseudomonadati</taxon>
        <taxon>Bacteroidota</taxon>
        <taxon>Chitinophagia</taxon>
        <taxon>Chitinophagales</taxon>
        <taxon>Chitinophagaceae</taxon>
        <taxon>Ilyomonas</taxon>
    </lineage>
</organism>
<keyword evidence="6" id="KW-0902">Two-component regulatory system</keyword>
<dbReference type="InterPro" id="IPR035965">
    <property type="entry name" value="PAS-like_dom_sf"/>
</dbReference>
<dbReference type="InterPro" id="IPR004358">
    <property type="entry name" value="Sig_transdc_His_kin-like_C"/>
</dbReference>
<keyword evidence="7" id="KW-0472">Membrane</keyword>
<feature type="domain" description="PAC" evidence="10">
    <location>
        <begin position="94"/>
        <end position="146"/>
    </location>
</feature>
<dbReference type="SMART" id="SM00387">
    <property type="entry name" value="HATPase_c"/>
    <property type="match status" value="1"/>
</dbReference>
<dbReference type="AlphaFoldDB" id="A0A4U3KVZ3"/>
<comment type="caution">
    <text evidence="11">The sequence shown here is derived from an EMBL/GenBank/DDBJ whole genome shotgun (WGS) entry which is preliminary data.</text>
</comment>
<dbReference type="GO" id="GO:0016036">
    <property type="term" value="P:cellular response to phosphate starvation"/>
    <property type="evidence" value="ECO:0007669"/>
    <property type="project" value="TreeGrafter"/>
</dbReference>
<dbReference type="GO" id="GO:0005886">
    <property type="term" value="C:plasma membrane"/>
    <property type="evidence" value="ECO:0007669"/>
    <property type="project" value="TreeGrafter"/>
</dbReference>
<dbReference type="SMART" id="SM00091">
    <property type="entry name" value="PAS"/>
    <property type="match status" value="2"/>
</dbReference>
<evidence type="ECO:0000313" key="12">
    <source>
        <dbReference type="Proteomes" id="UP000305848"/>
    </source>
</evidence>
<dbReference type="GO" id="GO:0004721">
    <property type="term" value="F:phosphoprotein phosphatase activity"/>
    <property type="evidence" value="ECO:0007669"/>
    <property type="project" value="TreeGrafter"/>
</dbReference>
<dbReference type="Pfam" id="PF08447">
    <property type="entry name" value="PAS_3"/>
    <property type="match status" value="1"/>
</dbReference>